<proteinExistence type="predicted"/>
<dbReference type="PANTHER" id="PTHR36180">
    <property type="entry name" value="DNA-BINDING PROTEIN-RELATED-RELATED"/>
    <property type="match status" value="1"/>
</dbReference>
<dbReference type="Proteomes" id="UP000016560">
    <property type="component" value="Unassembled WGS sequence"/>
</dbReference>
<sequence length="306" mass="33963">MGNTTAVQGGAQQLVRVFDGVIGGLPAQVCDGRELHVFLKNGKQFSDWIKQRISQYGFEENQDFMSFSPKSEKPQGGRRSTEYHLTLDMAKELSMVENNEQGRQARRYFIEMERRAHAQPQQVNDDPAIEQLGLRGCNVLVAHYGEQMWFSAGNLSTALGLGSSDRLVRSLAERHKRKLKRGTRELWMIDVVGADRAADYCKPDVATEYKAWLQRVTGPTAQTLAGSPVERFGLEQLLDMRLLVSFDERGTYQAKPIPPGALLVSPSRLASVLSDPFTVPTEFLPEILQAVAARMGAAMRPGLPAA</sequence>
<accession>U2ZMD3</accession>
<reference evidence="2" key="1">
    <citation type="submission" date="2024-09" db="EMBL/GenBank/DDBJ databases">
        <title>Whole genome shotgun sequence of Pseudomonas alcaligenes NBRC 14159.</title>
        <authorList>
            <person name="Yoshida I."/>
            <person name="Hosoyama A."/>
            <person name="Tsuchikane K."/>
            <person name="Noguchi M."/>
            <person name="Hirakata S."/>
            <person name="Ando Y."/>
            <person name="Ohji S."/>
            <person name="Yamazoe A."/>
            <person name="Yamazaki S."/>
            <person name="Fujita N."/>
        </authorList>
    </citation>
    <scope>NUCLEOTIDE SEQUENCE</scope>
    <source>
        <strain evidence="2">NBRC 14159</strain>
    </source>
</reference>
<dbReference type="OrthoDB" id="79831at2"/>
<protein>
    <recommendedName>
        <fullName evidence="1">AntA/AntB antirepressor domain-containing protein</fullName>
    </recommendedName>
</protein>
<feature type="domain" description="AntA/AntB antirepressor" evidence="1">
    <location>
        <begin position="31"/>
        <end position="99"/>
    </location>
</feature>
<evidence type="ECO:0000313" key="3">
    <source>
        <dbReference type="Proteomes" id="UP000016560"/>
    </source>
</evidence>
<dbReference type="eggNOG" id="COG3561">
    <property type="taxonomic scope" value="Bacteria"/>
</dbReference>
<evidence type="ECO:0000259" key="1">
    <source>
        <dbReference type="Pfam" id="PF08346"/>
    </source>
</evidence>
<gene>
    <name evidence="2" type="ORF">PA6_014_00180</name>
</gene>
<dbReference type="Pfam" id="PF08346">
    <property type="entry name" value="AntA"/>
    <property type="match status" value="1"/>
</dbReference>
<keyword evidence="3" id="KW-1185">Reference proteome</keyword>
<dbReference type="InterPro" id="IPR013557">
    <property type="entry name" value="AntA/B_antirep"/>
</dbReference>
<name>U2ZMD3_AQUA1</name>
<dbReference type="RefSeq" id="WP_021700732.1">
    <property type="nucleotide sequence ID" value="NZ_BATI01000014.1"/>
</dbReference>
<comment type="caution">
    <text evidence="2">The sequence shown here is derived from an EMBL/GenBank/DDBJ whole genome shotgun (WGS) entry which is preliminary data.</text>
</comment>
<evidence type="ECO:0000313" key="2">
    <source>
        <dbReference type="EMBL" id="GAD62645.1"/>
    </source>
</evidence>
<organism evidence="2 3">
    <name type="scientific">Aquipseudomonas alcaligenes (strain ATCC 14909 / DSM 50342 / CCUG 1425 / JCM 20561 / NBRC 14159 / NCIMB 9945 / NCTC 10367 / 1577)</name>
    <name type="common">Pseudomonas alcaligenes</name>
    <dbReference type="NCBI Taxonomy" id="1215092"/>
    <lineage>
        <taxon>Bacteria</taxon>
        <taxon>Pseudomonadati</taxon>
        <taxon>Pseudomonadota</taxon>
        <taxon>Gammaproteobacteria</taxon>
        <taxon>Pseudomonadales</taxon>
        <taxon>Pseudomonadaceae</taxon>
        <taxon>Aquipseudomonas</taxon>
    </lineage>
</organism>
<dbReference type="PANTHER" id="PTHR36180:SF1">
    <property type="entry name" value="ANTA_ANTB ANTIREPRESSOR DOMAIN-CONTAINING PROTEIN"/>
    <property type="match status" value="1"/>
</dbReference>
<dbReference type="EMBL" id="BATI01000014">
    <property type="protein sequence ID" value="GAD62645.1"/>
    <property type="molecule type" value="Genomic_DNA"/>
</dbReference>
<dbReference type="AlphaFoldDB" id="U2ZMD3"/>